<dbReference type="PANTHER" id="PTHR43806:SF11">
    <property type="entry name" value="CEREVISIN-RELATED"/>
    <property type="match status" value="1"/>
</dbReference>
<dbReference type="KEGG" id="uam:UABAM_04959"/>
<dbReference type="PRINTS" id="PR00723">
    <property type="entry name" value="SUBTILISIN"/>
</dbReference>
<keyword evidence="4 5" id="KW-0720">Serine protease</keyword>
<keyword evidence="2 5" id="KW-0645">Protease</keyword>
<reference evidence="8 9" key="1">
    <citation type="submission" date="2019-08" db="EMBL/GenBank/DDBJ databases">
        <title>Complete genome sequence of Candidatus Uab amorphum.</title>
        <authorList>
            <person name="Shiratori T."/>
            <person name="Suzuki S."/>
            <person name="Kakizawa Y."/>
            <person name="Ishida K."/>
        </authorList>
    </citation>
    <scope>NUCLEOTIDE SEQUENCE [LARGE SCALE GENOMIC DNA]</scope>
    <source>
        <strain evidence="8 9">SRT547</strain>
    </source>
</reference>
<evidence type="ECO:0000256" key="5">
    <source>
        <dbReference type="PROSITE-ProRule" id="PRU01240"/>
    </source>
</evidence>
<dbReference type="SUPFAM" id="SSF52743">
    <property type="entry name" value="Subtilisin-like"/>
    <property type="match status" value="1"/>
</dbReference>
<feature type="domain" description="Peptidase S8/S53" evidence="7">
    <location>
        <begin position="298"/>
        <end position="604"/>
    </location>
</feature>
<dbReference type="InterPro" id="IPR015500">
    <property type="entry name" value="Peptidase_S8_subtilisin-rel"/>
</dbReference>
<evidence type="ECO:0000259" key="7">
    <source>
        <dbReference type="Pfam" id="PF00082"/>
    </source>
</evidence>
<dbReference type="InterPro" id="IPR023828">
    <property type="entry name" value="Peptidase_S8_Ser-AS"/>
</dbReference>
<feature type="active site" description="Charge relay system" evidence="5">
    <location>
        <position position="307"/>
    </location>
</feature>
<evidence type="ECO:0000256" key="3">
    <source>
        <dbReference type="ARBA" id="ARBA00022801"/>
    </source>
</evidence>
<dbReference type="PROSITE" id="PS00136">
    <property type="entry name" value="SUBTILASE_ASP"/>
    <property type="match status" value="1"/>
</dbReference>
<keyword evidence="3 5" id="KW-0378">Hydrolase</keyword>
<proteinExistence type="inferred from homology"/>
<feature type="active site" description="Charge relay system" evidence="5">
    <location>
        <position position="399"/>
    </location>
</feature>
<dbReference type="AlphaFoldDB" id="A0A5S9IR41"/>
<dbReference type="RefSeq" id="WP_151970622.1">
    <property type="nucleotide sequence ID" value="NZ_AP019860.1"/>
</dbReference>
<dbReference type="PROSITE" id="PS00138">
    <property type="entry name" value="SUBTILASE_SER"/>
    <property type="match status" value="1"/>
</dbReference>
<dbReference type="PANTHER" id="PTHR43806">
    <property type="entry name" value="PEPTIDASE S8"/>
    <property type="match status" value="1"/>
</dbReference>
<dbReference type="InterPro" id="IPR023827">
    <property type="entry name" value="Peptidase_S8_Asp-AS"/>
</dbReference>
<dbReference type="GO" id="GO:0004252">
    <property type="term" value="F:serine-type endopeptidase activity"/>
    <property type="evidence" value="ECO:0007669"/>
    <property type="project" value="UniProtKB-UniRule"/>
</dbReference>
<dbReference type="InterPro" id="IPR050131">
    <property type="entry name" value="Peptidase_S8_subtilisin-like"/>
</dbReference>
<dbReference type="EMBL" id="AP019860">
    <property type="protein sequence ID" value="BBM86573.1"/>
    <property type="molecule type" value="Genomic_DNA"/>
</dbReference>
<evidence type="ECO:0000313" key="8">
    <source>
        <dbReference type="EMBL" id="BBM86573.1"/>
    </source>
</evidence>
<protein>
    <submittedName>
        <fullName evidence="8">Serine protease</fullName>
    </submittedName>
</protein>
<evidence type="ECO:0000256" key="4">
    <source>
        <dbReference type="ARBA" id="ARBA00022825"/>
    </source>
</evidence>
<dbReference type="Gene3D" id="3.40.50.200">
    <property type="entry name" value="Peptidase S8/S53 domain"/>
    <property type="match status" value="1"/>
</dbReference>
<dbReference type="GO" id="GO:0006508">
    <property type="term" value="P:proteolysis"/>
    <property type="evidence" value="ECO:0007669"/>
    <property type="project" value="UniProtKB-KW"/>
</dbReference>
<dbReference type="InterPro" id="IPR036852">
    <property type="entry name" value="Peptidase_S8/S53_dom_sf"/>
</dbReference>
<dbReference type="Pfam" id="PF00082">
    <property type="entry name" value="Peptidase_S8"/>
    <property type="match status" value="1"/>
</dbReference>
<dbReference type="InterPro" id="IPR000209">
    <property type="entry name" value="Peptidase_S8/S53_dom"/>
</dbReference>
<comment type="similarity">
    <text evidence="1 5 6">Belongs to the peptidase S8 family.</text>
</comment>
<evidence type="ECO:0000313" key="9">
    <source>
        <dbReference type="Proteomes" id="UP000326354"/>
    </source>
</evidence>
<sequence length="619" mass="70040">MNIFKFLCMIFLPLCICAQEKFKVNGIETDLVIDDDYVYIESQDESFRGFHQKQILESSDIDQQFVNAASGEFSTYILKDDQNRYYIPTNKIYISFTEEAFTANGNIDPQILAKLDEQCFLKVDSETVQRYKSILGKTIYIFVIRSEQVNEQQRQNIHEVLLNKKSDFKIEWSFPYFLYTVESSSTSASANTTERFQNTSMITHLAVCLKTSHHYTLPHILQSHLKNIPTSIKKRDVYEFSAAKTFKEFFHIYKEIKSDIEWLYPSFLIGNTRTQLAGGHPEYITKQKIDDAWPNYSGKNVNIAVIDDGVDIGHPYLLNRLYLNSKEQKNQQNILLSMDNVTNDQNLLPDDICGYDFFSGYINTTASPQKTFMPFESLPFPKRVGTSKFLAGLSRYDDHGTCVAGIASIVAYGAKILPIKIFHGSTGKDFTSNVKVVNELRITEAFRYVGSFKDINIINVSWGIPVNLITEDGPLAKEIKSLAQKNIIVCAAAGNHKTPNLVEFPASMNETIAVGAIDYQGNKLYKYTDESKIDVYSYGKDVLTTDVRGEWGYNKFNTHLFSGTSAATPITSGIVALLQNKKKEVTPTEMLTLSTIRQILKDSVVNGLIDVNIALSKVE</sequence>
<accession>A0A5S9IR41</accession>
<organism evidence="8 9">
    <name type="scientific">Uabimicrobium amorphum</name>
    <dbReference type="NCBI Taxonomy" id="2596890"/>
    <lineage>
        <taxon>Bacteria</taxon>
        <taxon>Pseudomonadati</taxon>
        <taxon>Planctomycetota</taxon>
        <taxon>Candidatus Uabimicrobiia</taxon>
        <taxon>Candidatus Uabimicrobiales</taxon>
        <taxon>Candidatus Uabimicrobiaceae</taxon>
        <taxon>Candidatus Uabimicrobium</taxon>
    </lineage>
</organism>
<name>A0A5S9IR41_UABAM</name>
<dbReference type="PROSITE" id="PS51892">
    <property type="entry name" value="SUBTILASE"/>
    <property type="match status" value="1"/>
</dbReference>
<dbReference type="Proteomes" id="UP000326354">
    <property type="component" value="Chromosome"/>
</dbReference>
<evidence type="ECO:0000256" key="1">
    <source>
        <dbReference type="ARBA" id="ARBA00011073"/>
    </source>
</evidence>
<dbReference type="OrthoDB" id="9798386at2"/>
<gene>
    <name evidence="8" type="ORF">UABAM_04959</name>
</gene>
<keyword evidence="9" id="KW-1185">Reference proteome</keyword>
<evidence type="ECO:0000256" key="2">
    <source>
        <dbReference type="ARBA" id="ARBA00022670"/>
    </source>
</evidence>
<feature type="active site" description="Charge relay system" evidence="5">
    <location>
        <position position="565"/>
    </location>
</feature>
<evidence type="ECO:0000256" key="6">
    <source>
        <dbReference type="RuleBase" id="RU003355"/>
    </source>
</evidence>